<accession>A0A6S6TW37</accession>
<evidence type="ECO:0000313" key="1">
    <source>
        <dbReference type="EMBL" id="CAA6823615.1"/>
    </source>
</evidence>
<protein>
    <submittedName>
        <fullName evidence="1">Uncharacterized protein</fullName>
    </submittedName>
</protein>
<name>A0A6S6TW37_9BACT</name>
<sequence length="83" mass="9261">MRIEKSNKEELVKHKIASDIILTIINLFKEFRNKNVNVPTKIVGTKTTDAYIPSIIALRVAEGLIALEANSSFGWKYPPTSCA</sequence>
<reference evidence="1" key="1">
    <citation type="submission" date="2020-01" db="EMBL/GenBank/DDBJ databases">
        <authorList>
            <person name="Meier V. D."/>
            <person name="Meier V D."/>
        </authorList>
    </citation>
    <scope>NUCLEOTIDE SEQUENCE</scope>
    <source>
        <strain evidence="1">HLG_WM_MAG_05</strain>
    </source>
</reference>
<dbReference type="AlphaFoldDB" id="A0A6S6TW37"/>
<dbReference type="EMBL" id="CACVAU010000069">
    <property type="protein sequence ID" value="CAA6823615.1"/>
    <property type="molecule type" value="Genomic_DNA"/>
</dbReference>
<organism evidence="1">
    <name type="scientific">uncultured Sulfurovum sp</name>
    <dbReference type="NCBI Taxonomy" id="269237"/>
    <lineage>
        <taxon>Bacteria</taxon>
        <taxon>Pseudomonadati</taxon>
        <taxon>Campylobacterota</taxon>
        <taxon>Epsilonproteobacteria</taxon>
        <taxon>Campylobacterales</taxon>
        <taxon>Sulfurovaceae</taxon>
        <taxon>Sulfurovum</taxon>
        <taxon>environmental samples</taxon>
    </lineage>
</organism>
<gene>
    <name evidence="1" type="ORF">HELGO_WM6136</name>
</gene>
<proteinExistence type="predicted"/>